<protein>
    <submittedName>
        <fullName evidence="1">Uncharacterized protein</fullName>
    </submittedName>
</protein>
<sequence length="420" mass="47041">MNVAWVQQTFESMVRVEKSGLRLGKGQILQGTVKQLYPNNLATIQYGSIPVNARLEVGLVRDRTYWFEVASTGGIPKLKVLNSSQSATSQALPGSSEALVNEWRLQKSGVEDKLLRMFTASGVPFSRSHIIEGASLFHNSPYPEKTTVHTLSHMAQNQLPFTKETFMSLAVLDGGGSTGHSLEQLLTALKGQPEHASLVQSLEKAFTGMSESNGRPIFPPPLHTFLSSLGLLYERNLQQKGAGGETAENLKARLLQFLGEKGITEEQRGLARSLVHRLTGMQLLNIDNNHSLHHHLFYIPVKFGDLTQNVTIQWEGRKNEEGGWDSNHCRILFYLELEGLKETIADVHIQQRIVTLTLFNQFPEPVTALEKFKPLLEAALLKGDYRLSSVHWKQPDDHNRETKRTIPQKKGFHKGIDIRV</sequence>
<gene>
    <name evidence="1" type="ORF">EBO34_06650</name>
</gene>
<evidence type="ECO:0000313" key="1">
    <source>
        <dbReference type="EMBL" id="RNA69612.1"/>
    </source>
</evidence>
<organism evidence="1 2">
    <name type="scientific">Alteribacter keqinensis</name>
    <dbReference type="NCBI Taxonomy" id="2483800"/>
    <lineage>
        <taxon>Bacteria</taxon>
        <taxon>Bacillati</taxon>
        <taxon>Bacillota</taxon>
        <taxon>Bacilli</taxon>
        <taxon>Bacillales</taxon>
        <taxon>Bacillaceae</taxon>
        <taxon>Alteribacter</taxon>
    </lineage>
</organism>
<evidence type="ECO:0000313" key="2">
    <source>
        <dbReference type="Proteomes" id="UP000278746"/>
    </source>
</evidence>
<dbReference type="RefSeq" id="WP_122897129.1">
    <property type="nucleotide sequence ID" value="NZ_RHIB01000001.1"/>
</dbReference>
<name>A0A3M7TXI7_9BACI</name>
<reference evidence="1 2" key="1">
    <citation type="submission" date="2018-10" db="EMBL/GenBank/DDBJ databases">
        <title>Bacillus Keqinensis sp. nov., a moderately halophilic bacterium isolated from a saline-alkaline lake.</title>
        <authorList>
            <person name="Wang H."/>
        </authorList>
    </citation>
    <scope>NUCLEOTIDE SEQUENCE [LARGE SCALE GENOMIC DNA]</scope>
    <source>
        <strain evidence="1 2">KQ-3</strain>
    </source>
</reference>
<dbReference type="AlphaFoldDB" id="A0A3M7TXI7"/>
<proteinExistence type="predicted"/>
<accession>A0A3M7TXI7</accession>
<dbReference type="EMBL" id="RHIB01000001">
    <property type="protein sequence ID" value="RNA69612.1"/>
    <property type="molecule type" value="Genomic_DNA"/>
</dbReference>
<comment type="caution">
    <text evidence="1">The sequence shown here is derived from an EMBL/GenBank/DDBJ whole genome shotgun (WGS) entry which is preliminary data.</text>
</comment>
<keyword evidence="2" id="KW-1185">Reference proteome</keyword>
<dbReference type="Proteomes" id="UP000278746">
    <property type="component" value="Unassembled WGS sequence"/>
</dbReference>
<dbReference type="OrthoDB" id="2351076at2"/>